<proteinExistence type="predicted"/>
<dbReference type="STRING" id="1454201.NMS_0060"/>
<protein>
    <submittedName>
        <fullName evidence="1">Uncharacterized protein</fullName>
    </submittedName>
</protein>
<name>W8VMV1_9FLAO</name>
<dbReference type="Proteomes" id="UP000031760">
    <property type="component" value="Chromosome"/>
</dbReference>
<dbReference type="KEGG" id="nmf:NMS_0060"/>
<evidence type="ECO:0000313" key="2">
    <source>
        <dbReference type="Proteomes" id="UP000031760"/>
    </source>
</evidence>
<organism evidence="1 2">
    <name type="scientific">Nonlabens marinus S1-08</name>
    <dbReference type="NCBI Taxonomy" id="1454201"/>
    <lineage>
        <taxon>Bacteria</taxon>
        <taxon>Pseudomonadati</taxon>
        <taxon>Bacteroidota</taxon>
        <taxon>Flavobacteriia</taxon>
        <taxon>Flavobacteriales</taxon>
        <taxon>Flavobacteriaceae</taxon>
        <taxon>Nonlabens</taxon>
    </lineage>
</organism>
<reference evidence="1 2" key="1">
    <citation type="journal article" date="2014" name="Proc. Natl. Acad. Sci. U.S.A.">
        <title>Functional characterization of flavobacteria rhodopsins reveals a unique class of light-driven chloride pump in bacteria.</title>
        <authorList>
            <person name="Yoshizawa S."/>
            <person name="Kumagai Y."/>
            <person name="Kim H."/>
            <person name="Ogura Y."/>
            <person name="Hayashi T."/>
            <person name="Iwasaki W."/>
            <person name="DeLong E.F."/>
            <person name="Kogure K."/>
        </authorList>
    </citation>
    <scope>NUCLEOTIDE SEQUENCE [LARGE SCALE GENOMIC DNA]</scope>
    <source>
        <strain evidence="1 2">S1-08</strain>
    </source>
</reference>
<sequence length="79" mass="9616">MTSEKMNRLELGMSKEQVTEILGNEYTIAEKRIQDSNEIEVLSYRDSYNNDEFYLFLFKNQKLEKWYRELLPKDKIELD</sequence>
<dbReference type="Gene3D" id="3.10.450.730">
    <property type="entry name" value="BLIP domain"/>
    <property type="match status" value="1"/>
</dbReference>
<gene>
    <name evidence="1" type="ORF">NMS_0060</name>
</gene>
<dbReference type="HOGENOM" id="CLU_2602504_0_0_10"/>
<dbReference type="EMBL" id="AP014548">
    <property type="protein sequence ID" value="BAO54069.1"/>
    <property type="molecule type" value="Genomic_DNA"/>
</dbReference>
<dbReference type="AlphaFoldDB" id="W8VMV1"/>
<keyword evidence="2" id="KW-1185">Reference proteome</keyword>
<accession>W8VMV1</accession>
<evidence type="ECO:0000313" key="1">
    <source>
        <dbReference type="EMBL" id="BAO54069.1"/>
    </source>
</evidence>